<evidence type="ECO:0000313" key="3">
    <source>
        <dbReference type="Proteomes" id="UP001165289"/>
    </source>
</evidence>
<dbReference type="GO" id="GO:0046755">
    <property type="term" value="P:viral budding"/>
    <property type="evidence" value="ECO:0007669"/>
    <property type="project" value="TreeGrafter"/>
</dbReference>
<sequence length="273" mass="30909">MSFLSSSKPITDIKVVSNKTELPAGYQLLEYSADGQKVQLWEGRHYLSVSKRYLCFSRQNFDIGCIETAGTEGFTLIDDNPPLDKQVVITDIKIQSNTMQLVEGFTHVDQTFDDAQPALKKHNLLLKYSKRTLVKQAVTQIIFVDSGQLGSVPPKFNILPSINGYSLCFMLSPINNTVTTAPKYNVKTVEQQLKELEMNSGAQMNQSNPIEKVNPMEFIERLPFKTSELLGFKGMNEYNSILNNKIRVMTEDEIESKFTFDFSKERKIVEAAI</sequence>
<evidence type="ECO:0000259" key="1">
    <source>
        <dbReference type="PROSITE" id="PS51498"/>
    </source>
</evidence>
<gene>
    <name evidence="2" type="ORF">LOD99_7214</name>
</gene>
<dbReference type="Pfam" id="PF10240">
    <property type="entry name" value="DUF2464"/>
    <property type="match status" value="1"/>
</dbReference>
<reference evidence="2 3" key="1">
    <citation type="journal article" date="2023" name="BMC Biol.">
        <title>The compact genome of the sponge Oopsacas minuta (Hexactinellida) is lacking key metazoan core genes.</title>
        <authorList>
            <person name="Santini S."/>
            <person name="Schenkelaars Q."/>
            <person name="Jourda C."/>
            <person name="Duchesne M."/>
            <person name="Belahbib H."/>
            <person name="Rocher C."/>
            <person name="Selva M."/>
            <person name="Riesgo A."/>
            <person name="Vervoort M."/>
            <person name="Leys S.P."/>
            <person name="Kodjabachian L."/>
            <person name="Le Bivic A."/>
            <person name="Borchiellini C."/>
            <person name="Claverie J.M."/>
            <person name="Renard E."/>
        </authorList>
    </citation>
    <scope>NUCLEOTIDE SEQUENCE [LARGE SCALE GENOMIC DNA]</scope>
    <source>
        <strain evidence="2">SPO-2</strain>
    </source>
</reference>
<protein>
    <submittedName>
        <fullName evidence="2">Multivesicular body subunit 12B</fullName>
    </submittedName>
</protein>
<dbReference type="GO" id="GO:0042058">
    <property type="term" value="P:regulation of epidermal growth factor receptor signaling pathway"/>
    <property type="evidence" value="ECO:0007669"/>
    <property type="project" value="TreeGrafter"/>
</dbReference>
<dbReference type="AlphaFoldDB" id="A0AAV7JTV0"/>
<dbReference type="PANTHER" id="PTHR31612">
    <property type="entry name" value="MULTIVESICULAR BODY SUBUNIT 12A"/>
    <property type="match status" value="1"/>
</dbReference>
<dbReference type="GO" id="GO:0032510">
    <property type="term" value="P:endosome to lysosome transport via multivesicular body sorting pathway"/>
    <property type="evidence" value="ECO:0007669"/>
    <property type="project" value="TreeGrafter"/>
</dbReference>
<dbReference type="InterPro" id="IPR018798">
    <property type="entry name" value="MVB12A/B"/>
</dbReference>
<keyword evidence="3" id="KW-1185">Reference proteome</keyword>
<dbReference type="GO" id="GO:0000813">
    <property type="term" value="C:ESCRT I complex"/>
    <property type="evidence" value="ECO:0007669"/>
    <property type="project" value="InterPro"/>
</dbReference>
<name>A0AAV7JTV0_9METZ</name>
<organism evidence="2 3">
    <name type="scientific">Oopsacas minuta</name>
    <dbReference type="NCBI Taxonomy" id="111878"/>
    <lineage>
        <taxon>Eukaryota</taxon>
        <taxon>Metazoa</taxon>
        <taxon>Porifera</taxon>
        <taxon>Hexactinellida</taxon>
        <taxon>Hexasterophora</taxon>
        <taxon>Lyssacinosida</taxon>
        <taxon>Leucopsacidae</taxon>
        <taxon>Oopsacas</taxon>
    </lineage>
</organism>
<dbReference type="GO" id="GO:0032801">
    <property type="term" value="P:receptor catabolic process"/>
    <property type="evidence" value="ECO:0007669"/>
    <property type="project" value="TreeGrafter"/>
</dbReference>
<dbReference type="GO" id="GO:0019075">
    <property type="term" value="P:virus maturation"/>
    <property type="evidence" value="ECO:0007669"/>
    <property type="project" value="TreeGrafter"/>
</dbReference>
<dbReference type="PROSITE" id="PS51498">
    <property type="entry name" value="MABP"/>
    <property type="match status" value="1"/>
</dbReference>
<proteinExistence type="predicted"/>
<dbReference type="InterPro" id="IPR040335">
    <property type="entry name" value="MVB12A"/>
</dbReference>
<dbReference type="PANTHER" id="PTHR31612:SF2">
    <property type="entry name" value="MULTIVESICULAR BODY SUBUNIT 12A"/>
    <property type="match status" value="1"/>
</dbReference>
<dbReference type="GO" id="GO:0005829">
    <property type="term" value="C:cytosol"/>
    <property type="evidence" value="ECO:0007669"/>
    <property type="project" value="TreeGrafter"/>
</dbReference>
<dbReference type="Gene3D" id="2.100.10.50">
    <property type="match status" value="2"/>
</dbReference>
<dbReference type="InterPro" id="IPR023341">
    <property type="entry name" value="MABP"/>
</dbReference>
<comment type="caution">
    <text evidence="2">The sequence shown here is derived from an EMBL/GenBank/DDBJ whole genome shotgun (WGS) entry which is preliminary data.</text>
</comment>
<evidence type="ECO:0000313" key="2">
    <source>
        <dbReference type="EMBL" id="KAI6652197.1"/>
    </source>
</evidence>
<dbReference type="Proteomes" id="UP001165289">
    <property type="component" value="Unassembled WGS sequence"/>
</dbReference>
<dbReference type="EMBL" id="JAKMXF010000299">
    <property type="protein sequence ID" value="KAI6652197.1"/>
    <property type="molecule type" value="Genomic_DNA"/>
</dbReference>
<feature type="domain" description="MABP" evidence="1">
    <location>
        <begin position="7"/>
        <end position="173"/>
    </location>
</feature>
<accession>A0AAV7JTV0</accession>